<gene>
    <name evidence="1" type="ORF">scyTo_0006554</name>
</gene>
<name>A0A401PIK1_SCYTO</name>
<dbReference type="OMA" id="HEAFKVE"/>
<dbReference type="Proteomes" id="UP000288216">
    <property type="component" value="Unassembled WGS sequence"/>
</dbReference>
<reference evidence="1 2" key="1">
    <citation type="journal article" date="2018" name="Nat. Ecol. Evol.">
        <title>Shark genomes provide insights into elasmobranch evolution and the origin of vertebrates.</title>
        <authorList>
            <person name="Hara Y"/>
            <person name="Yamaguchi K"/>
            <person name="Onimaru K"/>
            <person name="Kadota M"/>
            <person name="Koyanagi M"/>
            <person name="Keeley SD"/>
            <person name="Tatsumi K"/>
            <person name="Tanaka K"/>
            <person name="Motone F"/>
            <person name="Kageyama Y"/>
            <person name="Nozu R"/>
            <person name="Adachi N"/>
            <person name="Nishimura O"/>
            <person name="Nakagawa R"/>
            <person name="Tanegashima C"/>
            <person name="Kiyatake I"/>
            <person name="Matsumoto R"/>
            <person name="Murakumo K"/>
            <person name="Nishida K"/>
            <person name="Terakita A"/>
            <person name="Kuratani S"/>
            <person name="Sato K"/>
            <person name="Hyodo S Kuraku.S."/>
        </authorList>
    </citation>
    <scope>NUCLEOTIDE SEQUENCE [LARGE SCALE GENOMIC DNA]</scope>
</reference>
<dbReference type="AlphaFoldDB" id="A0A401PIK1"/>
<dbReference type="OrthoDB" id="533331at2759"/>
<evidence type="ECO:0000313" key="1">
    <source>
        <dbReference type="EMBL" id="GCB72955.1"/>
    </source>
</evidence>
<sequence>MAAVGRTEPLREPCTYQRRFRVDVNIKKSLQPIQLSSEQVAVEIWSLCFQLDLLIRAEVHQLQEQLREDKSPIESESFHIRGVDYVERIKQYLEHLPDPVPQLEDYLDSQGLSTLFPRVEIFVIHGRPVDMLERPPMDDYFSHIGKLNQLLVLSQQLEDDVQHLGSHKYIAHQLSVLYKVLNYFSGSSVSLDILKKDIEANFKALKSGLAVGEGTEQEPLLPFHYVNWILCLTRSITTIVSTLPEELTEEMFLAMSFAMNLR</sequence>
<organism evidence="1 2">
    <name type="scientific">Scyliorhinus torazame</name>
    <name type="common">Cloudy catshark</name>
    <name type="synonym">Catulus torazame</name>
    <dbReference type="NCBI Taxonomy" id="75743"/>
    <lineage>
        <taxon>Eukaryota</taxon>
        <taxon>Metazoa</taxon>
        <taxon>Chordata</taxon>
        <taxon>Craniata</taxon>
        <taxon>Vertebrata</taxon>
        <taxon>Chondrichthyes</taxon>
        <taxon>Elasmobranchii</taxon>
        <taxon>Galeomorphii</taxon>
        <taxon>Galeoidea</taxon>
        <taxon>Carcharhiniformes</taxon>
        <taxon>Scyliorhinidae</taxon>
        <taxon>Scyliorhinus</taxon>
    </lineage>
</organism>
<comment type="caution">
    <text evidence="1">The sequence shown here is derived from an EMBL/GenBank/DDBJ whole genome shotgun (WGS) entry which is preliminary data.</text>
</comment>
<keyword evidence="2" id="KW-1185">Reference proteome</keyword>
<evidence type="ECO:0000313" key="2">
    <source>
        <dbReference type="Proteomes" id="UP000288216"/>
    </source>
</evidence>
<protein>
    <submittedName>
        <fullName evidence="1">Uncharacterized protein</fullName>
    </submittedName>
</protein>
<dbReference type="EMBL" id="BFAA01002225">
    <property type="protein sequence ID" value="GCB72955.1"/>
    <property type="molecule type" value="Genomic_DNA"/>
</dbReference>
<accession>A0A401PIK1</accession>
<dbReference type="STRING" id="75743.A0A401PIK1"/>
<proteinExistence type="predicted"/>